<dbReference type="EMBL" id="LNIX01000002">
    <property type="protein sequence ID" value="OXA59124.1"/>
    <property type="molecule type" value="Genomic_DNA"/>
</dbReference>
<dbReference type="GO" id="GO:0005634">
    <property type="term" value="C:nucleus"/>
    <property type="evidence" value="ECO:0007669"/>
    <property type="project" value="UniProtKB-SubCell"/>
</dbReference>
<keyword evidence="6" id="KW-0238">DNA-binding</keyword>
<evidence type="ECO:0000256" key="5">
    <source>
        <dbReference type="ARBA" id="ARBA00022833"/>
    </source>
</evidence>
<feature type="domain" description="C2H2-type" evidence="9">
    <location>
        <begin position="41"/>
        <end position="69"/>
    </location>
</feature>
<comment type="caution">
    <text evidence="10">The sequence shown here is derived from an EMBL/GenBank/DDBJ whole genome shotgun (WGS) entry which is preliminary data.</text>
</comment>
<dbReference type="Proteomes" id="UP000198287">
    <property type="component" value="Unassembled WGS sequence"/>
</dbReference>
<protein>
    <submittedName>
        <fullName evidence="10">Transcriptional activator/repressor GIS1</fullName>
    </submittedName>
</protein>
<feature type="domain" description="C2H2-type" evidence="9">
    <location>
        <begin position="213"/>
        <end position="241"/>
    </location>
</feature>
<dbReference type="InterPro" id="IPR050589">
    <property type="entry name" value="Ikaros_C2H2-ZF"/>
</dbReference>
<evidence type="ECO:0000256" key="6">
    <source>
        <dbReference type="ARBA" id="ARBA00023125"/>
    </source>
</evidence>
<dbReference type="InterPro" id="IPR036236">
    <property type="entry name" value="Znf_C2H2_sf"/>
</dbReference>
<evidence type="ECO:0000256" key="3">
    <source>
        <dbReference type="ARBA" id="ARBA00022737"/>
    </source>
</evidence>
<evidence type="ECO:0000313" key="11">
    <source>
        <dbReference type="Proteomes" id="UP000198287"/>
    </source>
</evidence>
<dbReference type="InterPro" id="IPR013087">
    <property type="entry name" value="Znf_C2H2_type"/>
</dbReference>
<evidence type="ECO:0000313" key="10">
    <source>
        <dbReference type="EMBL" id="OXA59124.1"/>
    </source>
</evidence>
<evidence type="ECO:0000256" key="7">
    <source>
        <dbReference type="ARBA" id="ARBA00023242"/>
    </source>
</evidence>
<dbReference type="SMART" id="SM00355">
    <property type="entry name" value="ZnF_C2H2"/>
    <property type="match status" value="2"/>
</dbReference>
<dbReference type="PROSITE" id="PS00028">
    <property type="entry name" value="ZINC_FINGER_C2H2_1"/>
    <property type="match status" value="1"/>
</dbReference>
<sequence>MYGTCDNNTNLLRGKYIFKLIFFWSFIGFKYSGQIGSGGLLQCPKCNKSYSSGGSLQRHIKAVHVGKRHYCPCCSAKFMHRFHMTYHLKSCVKKEAWAGQESSREFLTTTPVQQGEISDVTFAKKRPIFYTLTPVPFDSRPAPIPPNPSSNHGYGYEGSELKPVPSFLDLAQQQRLGFIGATTVCGDIGGNYQCGKKLNARKPRKLAETSGPVECHLCGKWSKNKNSLKTHRSLYHRPDKQLKGQGTDTSTT</sequence>
<dbReference type="GO" id="GO:0006357">
    <property type="term" value="P:regulation of transcription by RNA polymerase II"/>
    <property type="evidence" value="ECO:0007669"/>
    <property type="project" value="TreeGrafter"/>
</dbReference>
<evidence type="ECO:0000256" key="4">
    <source>
        <dbReference type="ARBA" id="ARBA00022771"/>
    </source>
</evidence>
<dbReference type="Gene3D" id="3.30.160.60">
    <property type="entry name" value="Classic Zinc Finger"/>
    <property type="match status" value="1"/>
</dbReference>
<dbReference type="SUPFAM" id="SSF57667">
    <property type="entry name" value="beta-beta-alpha zinc fingers"/>
    <property type="match status" value="1"/>
</dbReference>
<dbReference type="AlphaFoldDB" id="A0A226EPZ4"/>
<evidence type="ECO:0000256" key="2">
    <source>
        <dbReference type="ARBA" id="ARBA00022723"/>
    </source>
</evidence>
<evidence type="ECO:0000256" key="8">
    <source>
        <dbReference type="PROSITE-ProRule" id="PRU00042"/>
    </source>
</evidence>
<comment type="subcellular location">
    <subcellularLocation>
        <location evidence="1">Nucleus</location>
    </subcellularLocation>
</comment>
<proteinExistence type="predicted"/>
<evidence type="ECO:0000259" key="9">
    <source>
        <dbReference type="PROSITE" id="PS50157"/>
    </source>
</evidence>
<keyword evidence="2" id="KW-0479">Metal-binding</keyword>
<accession>A0A226EPZ4</accession>
<dbReference type="STRING" id="158441.A0A226EPZ4"/>
<dbReference type="PANTHER" id="PTHR24404">
    <property type="entry name" value="ZINC FINGER PROTEIN"/>
    <property type="match status" value="1"/>
</dbReference>
<dbReference type="GO" id="GO:0008270">
    <property type="term" value="F:zinc ion binding"/>
    <property type="evidence" value="ECO:0007669"/>
    <property type="project" value="UniProtKB-KW"/>
</dbReference>
<reference evidence="10 11" key="1">
    <citation type="submission" date="2015-12" db="EMBL/GenBank/DDBJ databases">
        <title>The genome of Folsomia candida.</title>
        <authorList>
            <person name="Faddeeva A."/>
            <person name="Derks M.F."/>
            <person name="Anvar Y."/>
            <person name="Smit S."/>
            <person name="Van Straalen N."/>
            <person name="Roelofs D."/>
        </authorList>
    </citation>
    <scope>NUCLEOTIDE SEQUENCE [LARGE SCALE GENOMIC DNA]</scope>
    <source>
        <strain evidence="10 11">VU population</strain>
        <tissue evidence="10">Whole body</tissue>
    </source>
</reference>
<keyword evidence="11" id="KW-1185">Reference proteome</keyword>
<keyword evidence="4 8" id="KW-0863">Zinc-finger</keyword>
<dbReference type="OrthoDB" id="624345at2759"/>
<dbReference type="PANTHER" id="PTHR24404:SF114">
    <property type="entry name" value="KLUMPFUSS, ISOFORM B-RELATED"/>
    <property type="match status" value="1"/>
</dbReference>
<evidence type="ECO:0000256" key="1">
    <source>
        <dbReference type="ARBA" id="ARBA00004123"/>
    </source>
</evidence>
<dbReference type="GO" id="GO:0003700">
    <property type="term" value="F:DNA-binding transcription factor activity"/>
    <property type="evidence" value="ECO:0007669"/>
    <property type="project" value="TreeGrafter"/>
</dbReference>
<keyword evidence="7" id="KW-0539">Nucleus</keyword>
<name>A0A226EPZ4_FOLCA</name>
<dbReference type="Pfam" id="PF13894">
    <property type="entry name" value="zf-C2H2_4"/>
    <property type="match status" value="1"/>
</dbReference>
<keyword evidence="5" id="KW-0862">Zinc</keyword>
<organism evidence="10 11">
    <name type="scientific">Folsomia candida</name>
    <name type="common">Springtail</name>
    <dbReference type="NCBI Taxonomy" id="158441"/>
    <lineage>
        <taxon>Eukaryota</taxon>
        <taxon>Metazoa</taxon>
        <taxon>Ecdysozoa</taxon>
        <taxon>Arthropoda</taxon>
        <taxon>Hexapoda</taxon>
        <taxon>Collembola</taxon>
        <taxon>Entomobryomorpha</taxon>
        <taxon>Isotomoidea</taxon>
        <taxon>Isotomidae</taxon>
        <taxon>Proisotominae</taxon>
        <taxon>Folsomia</taxon>
    </lineage>
</organism>
<dbReference type="PROSITE" id="PS50157">
    <property type="entry name" value="ZINC_FINGER_C2H2_2"/>
    <property type="match status" value="2"/>
</dbReference>
<dbReference type="GO" id="GO:0000978">
    <property type="term" value="F:RNA polymerase II cis-regulatory region sequence-specific DNA binding"/>
    <property type="evidence" value="ECO:0007669"/>
    <property type="project" value="TreeGrafter"/>
</dbReference>
<gene>
    <name evidence="10" type="ORF">Fcan01_05444</name>
</gene>
<keyword evidence="3" id="KW-0677">Repeat</keyword>